<sequence>MEEKRENNVSNNLTASDISRSEKPNTLWWKKKPAALQRNINLGNKLNIKQGDCIADVGGDVIKDVGGDVIKDVGGDVFKDVQIGGDFFKDLHVHGDFFYGEMKIRLPRFVALKAKYNGKYLRLTKNEDGVFRAGFLKFEGTEVGIPQGKFELEAAKCGHELVNIRCCDNNKYLVRSGTSNWIVAAADKPEENKSKISCTLFELEPVNKSGGLEFRFRHIQMGMYACLWKCSKRDGILFHGGLYGVKKKNKAVVLPRFMALKAMYNSKYLSLIATYDPVLPVGFLKFDEEEVVNLLVKFEVEMAKSGTGLVHIRCCYNNKYLVRDNPTINTCCYNNKYWIVAAADKPEEDKYKISCTLFEPEPYDESGELEFRFRHVQLGTYACLWRMRNHIPFYGGLYTGSNVPDKDACDVFTVVNLNRCG</sequence>
<evidence type="ECO:0000313" key="2">
    <source>
        <dbReference type="EMBL" id="KAK9950654.1"/>
    </source>
</evidence>
<dbReference type="Pfam" id="PF07468">
    <property type="entry name" value="Agglutinin"/>
    <property type="match status" value="2"/>
</dbReference>
<dbReference type="EMBL" id="JBEDUW010000001">
    <property type="protein sequence ID" value="KAK9950654.1"/>
    <property type="molecule type" value="Genomic_DNA"/>
</dbReference>
<protein>
    <recommendedName>
        <fullName evidence="1">Agglutinin domain-containing protein</fullName>
    </recommendedName>
</protein>
<name>A0AAW1YPX7_RUBAR</name>
<dbReference type="SUPFAM" id="SSF50382">
    <property type="entry name" value="Agglutinin"/>
    <property type="match status" value="2"/>
</dbReference>
<reference evidence="2 3" key="1">
    <citation type="journal article" date="2023" name="G3 (Bethesda)">
        <title>A chromosome-length genome assembly and annotation of blackberry (Rubus argutus, cv. 'Hillquist').</title>
        <authorList>
            <person name="Bruna T."/>
            <person name="Aryal R."/>
            <person name="Dudchenko O."/>
            <person name="Sargent D.J."/>
            <person name="Mead D."/>
            <person name="Buti M."/>
            <person name="Cavallini A."/>
            <person name="Hytonen T."/>
            <person name="Andres J."/>
            <person name="Pham M."/>
            <person name="Weisz D."/>
            <person name="Mascagni F."/>
            <person name="Usai G."/>
            <person name="Natali L."/>
            <person name="Bassil N."/>
            <person name="Fernandez G.E."/>
            <person name="Lomsadze A."/>
            <person name="Armour M."/>
            <person name="Olukolu B."/>
            <person name="Poorten T."/>
            <person name="Britton C."/>
            <person name="Davik J."/>
            <person name="Ashrafi H."/>
            <person name="Aiden E.L."/>
            <person name="Borodovsky M."/>
            <person name="Worthington M."/>
        </authorList>
    </citation>
    <scope>NUCLEOTIDE SEQUENCE [LARGE SCALE GENOMIC DNA]</scope>
    <source>
        <strain evidence="2">PI 553951</strain>
    </source>
</reference>
<dbReference type="AlphaFoldDB" id="A0AAW1YPX7"/>
<accession>A0AAW1YPX7</accession>
<dbReference type="PANTHER" id="PTHR39244">
    <property type="entry name" value="NATTERIN-4"/>
    <property type="match status" value="1"/>
</dbReference>
<proteinExistence type="predicted"/>
<organism evidence="2 3">
    <name type="scientific">Rubus argutus</name>
    <name type="common">Southern blackberry</name>
    <dbReference type="NCBI Taxonomy" id="59490"/>
    <lineage>
        <taxon>Eukaryota</taxon>
        <taxon>Viridiplantae</taxon>
        <taxon>Streptophyta</taxon>
        <taxon>Embryophyta</taxon>
        <taxon>Tracheophyta</taxon>
        <taxon>Spermatophyta</taxon>
        <taxon>Magnoliopsida</taxon>
        <taxon>eudicotyledons</taxon>
        <taxon>Gunneridae</taxon>
        <taxon>Pentapetalae</taxon>
        <taxon>rosids</taxon>
        <taxon>fabids</taxon>
        <taxon>Rosales</taxon>
        <taxon>Rosaceae</taxon>
        <taxon>Rosoideae</taxon>
        <taxon>Rosoideae incertae sedis</taxon>
        <taxon>Rubus</taxon>
    </lineage>
</organism>
<dbReference type="PANTHER" id="PTHR39244:SF5">
    <property type="entry name" value="NATTERIN-3-LIKE"/>
    <property type="match status" value="1"/>
</dbReference>
<dbReference type="InterPro" id="IPR036242">
    <property type="entry name" value="Agglutinin_dom_sf"/>
</dbReference>
<dbReference type="InterPro" id="IPR053237">
    <property type="entry name" value="Natterin_C"/>
</dbReference>
<dbReference type="Proteomes" id="UP001457282">
    <property type="component" value="Unassembled WGS sequence"/>
</dbReference>
<evidence type="ECO:0000313" key="3">
    <source>
        <dbReference type="Proteomes" id="UP001457282"/>
    </source>
</evidence>
<dbReference type="SMART" id="SM00791">
    <property type="entry name" value="Agglutinin"/>
    <property type="match status" value="1"/>
</dbReference>
<feature type="domain" description="Agglutinin" evidence="1">
    <location>
        <begin position="252"/>
        <end position="416"/>
    </location>
</feature>
<dbReference type="Gene3D" id="2.80.10.50">
    <property type="match status" value="2"/>
</dbReference>
<dbReference type="InterPro" id="IPR008998">
    <property type="entry name" value="Agglutinin"/>
</dbReference>
<keyword evidence="3" id="KW-1185">Reference proteome</keyword>
<comment type="caution">
    <text evidence="2">The sequence shown here is derived from an EMBL/GenBank/DDBJ whole genome shotgun (WGS) entry which is preliminary data.</text>
</comment>
<evidence type="ECO:0000259" key="1">
    <source>
        <dbReference type="SMART" id="SM00791"/>
    </source>
</evidence>
<gene>
    <name evidence="2" type="ORF">M0R45_006131</name>
</gene>